<keyword evidence="3" id="KW-1185">Reference proteome</keyword>
<accession>A0A8T0GTE3</accession>
<evidence type="ECO:0000256" key="1">
    <source>
        <dbReference type="SAM" id="Phobius"/>
    </source>
</evidence>
<protein>
    <submittedName>
        <fullName evidence="2">Uncharacterized protein</fullName>
    </submittedName>
</protein>
<dbReference type="AlphaFoldDB" id="A0A8T0GTE3"/>
<proteinExistence type="predicted"/>
<gene>
    <name evidence="2" type="ORF">KC19_9G133200</name>
</gene>
<feature type="transmembrane region" description="Helical" evidence="1">
    <location>
        <begin position="49"/>
        <end position="77"/>
    </location>
</feature>
<comment type="caution">
    <text evidence="2">The sequence shown here is derived from an EMBL/GenBank/DDBJ whole genome shotgun (WGS) entry which is preliminary data.</text>
</comment>
<dbReference type="EMBL" id="CM026430">
    <property type="protein sequence ID" value="KAG0562280.1"/>
    <property type="molecule type" value="Genomic_DNA"/>
</dbReference>
<keyword evidence="1" id="KW-0812">Transmembrane</keyword>
<keyword evidence="1" id="KW-1133">Transmembrane helix</keyword>
<feature type="transmembrane region" description="Helical" evidence="1">
    <location>
        <begin position="89"/>
        <end position="111"/>
    </location>
</feature>
<sequence>MECTLKRERANYSYEIHVCFNSPDFRITPYGRLRFALLASTWFPKPLGILLWSVLHVLLVVGGTSLLVSAAGIQLVFSLLLDSIWFPHIVFILCTYLILGTPSFICSLIRLSWSLILESGRSNQIRVACRHFAAWWTPSELPFMSHRRGWLEMVNHTGLRCCRHSLNRILQDWRPWWRVLARWYEEVVQMPDVIC</sequence>
<keyword evidence="1" id="KW-0472">Membrane</keyword>
<dbReference type="Proteomes" id="UP000822688">
    <property type="component" value="Chromosome 9"/>
</dbReference>
<name>A0A8T0GTE3_CERPU</name>
<organism evidence="2 3">
    <name type="scientific">Ceratodon purpureus</name>
    <name type="common">Fire moss</name>
    <name type="synonym">Dicranum purpureum</name>
    <dbReference type="NCBI Taxonomy" id="3225"/>
    <lineage>
        <taxon>Eukaryota</taxon>
        <taxon>Viridiplantae</taxon>
        <taxon>Streptophyta</taxon>
        <taxon>Embryophyta</taxon>
        <taxon>Bryophyta</taxon>
        <taxon>Bryophytina</taxon>
        <taxon>Bryopsida</taxon>
        <taxon>Dicranidae</taxon>
        <taxon>Pseudoditrichales</taxon>
        <taxon>Ditrichaceae</taxon>
        <taxon>Ceratodon</taxon>
    </lineage>
</organism>
<evidence type="ECO:0000313" key="2">
    <source>
        <dbReference type="EMBL" id="KAG0562280.1"/>
    </source>
</evidence>
<evidence type="ECO:0000313" key="3">
    <source>
        <dbReference type="Proteomes" id="UP000822688"/>
    </source>
</evidence>
<reference evidence="2" key="1">
    <citation type="submission" date="2020-06" db="EMBL/GenBank/DDBJ databases">
        <title>WGS assembly of Ceratodon purpureus strain R40.</title>
        <authorList>
            <person name="Carey S.B."/>
            <person name="Jenkins J."/>
            <person name="Shu S."/>
            <person name="Lovell J.T."/>
            <person name="Sreedasyam A."/>
            <person name="Maumus F."/>
            <person name="Tiley G.P."/>
            <person name="Fernandez-Pozo N."/>
            <person name="Barry K."/>
            <person name="Chen C."/>
            <person name="Wang M."/>
            <person name="Lipzen A."/>
            <person name="Daum C."/>
            <person name="Saski C.A."/>
            <person name="Payton A.C."/>
            <person name="Mcbreen J.C."/>
            <person name="Conrad R.E."/>
            <person name="Kollar L.M."/>
            <person name="Olsson S."/>
            <person name="Huttunen S."/>
            <person name="Landis J.B."/>
            <person name="Wickett N.J."/>
            <person name="Johnson M.G."/>
            <person name="Rensing S.A."/>
            <person name="Grimwood J."/>
            <person name="Schmutz J."/>
            <person name="Mcdaniel S.F."/>
        </authorList>
    </citation>
    <scope>NUCLEOTIDE SEQUENCE</scope>
    <source>
        <strain evidence="2">R40</strain>
    </source>
</reference>